<dbReference type="EMBL" id="JAVRRF010000023">
    <property type="protein sequence ID" value="KAK5054291.1"/>
    <property type="molecule type" value="Genomic_DNA"/>
</dbReference>
<feature type="domain" description="(S)-ureidoglycine aminohydrolase cupin" evidence="2">
    <location>
        <begin position="226"/>
        <end position="273"/>
    </location>
</feature>
<dbReference type="PANTHER" id="PTHR40943">
    <property type="entry name" value="CYTOPLASMIC PROTEIN-RELATED"/>
    <property type="match status" value="1"/>
</dbReference>
<reference evidence="3 4" key="1">
    <citation type="submission" date="2023-08" db="EMBL/GenBank/DDBJ databases">
        <title>Black Yeasts Isolated from many extreme environments.</title>
        <authorList>
            <person name="Coleine C."/>
            <person name="Stajich J.E."/>
            <person name="Selbmann L."/>
        </authorList>
    </citation>
    <scope>NUCLEOTIDE SEQUENCE [LARGE SCALE GENOMIC DNA]</scope>
    <source>
        <strain evidence="3 4">CCFEE 6328</strain>
    </source>
</reference>
<feature type="compositionally biased region" description="Basic and acidic residues" evidence="1">
    <location>
        <begin position="1"/>
        <end position="10"/>
    </location>
</feature>
<accession>A0ABR0J1N5</accession>
<keyword evidence="4" id="KW-1185">Reference proteome</keyword>
<dbReference type="Proteomes" id="UP001345691">
    <property type="component" value="Unassembled WGS sequence"/>
</dbReference>
<protein>
    <recommendedName>
        <fullName evidence="2">(S)-ureidoglycine aminohydrolase cupin domain-containing protein</fullName>
    </recommendedName>
</protein>
<sequence>MIQRETEPPKPHKIHRGIQTPPSPEWAPFEWEEPKLGKQVHGEVAVARTFGATGSLSSGFWRTCTTSPGVQADGSNQATFSAPLGDELACVIDGTAVLTVVSTGKKYKVGPGSIISSPKGLEVLWDINGPFFKKYWCIWNGKEATTNPPTDLKINHVSDNPEEWTEYHFTEPKEGPQVAGELYFISTGGSTGTYLSGVWRSGKGIAATNLDHKGSLTTPYTGVLGDETILLLEGEVEITETDSGKKHLFRAGDAIGLTSGMHITWVSRGPYTKKLWVITRDELPQA</sequence>
<evidence type="ECO:0000313" key="3">
    <source>
        <dbReference type="EMBL" id="KAK5054291.1"/>
    </source>
</evidence>
<dbReference type="Gene3D" id="2.60.120.10">
    <property type="entry name" value="Jelly Rolls"/>
    <property type="match status" value="2"/>
</dbReference>
<name>A0ABR0J1N5_9EURO</name>
<dbReference type="SUPFAM" id="SSF51182">
    <property type="entry name" value="RmlC-like cupins"/>
    <property type="match status" value="2"/>
</dbReference>
<dbReference type="InterPro" id="IPR011051">
    <property type="entry name" value="RmlC_Cupin_sf"/>
</dbReference>
<evidence type="ECO:0000256" key="1">
    <source>
        <dbReference type="SAM" id="MobiDB-lite"/>
    </source>
</evidence>
<evidence type="ECO:0000259" key="2">
    <source>
        <dbReference type="Pfam" id="PF05899"/>
    </source>
</evidence>
<dbReference type="InterPro" id="IPR008579">
    <property type="entry name" value="UGlyAH_Cupin_dom"/>
</dbReference>
<dbReference type="InterPro" id="IPR014710">
    <property type="entry name" value="RmlC-like_jellyroll"/>
</dbReference>
<organism evidence="3 4">
    <name type="scientific">Exophiala sideris</name>
    <dbReference type="NCBI Taxonomy" id="1016849"/>
    <lineage>
        <taxon>Eukaryota</taxon>
        <taxon>Fungi</taxon>
        <taxon>Dikarya</taxon>
        <taxon>Ascomycota</taxon>
        <taxon>Pezizomycotina</taxon>
        <taxon>Eurotiomycetes</taxon>
        <taxon>Chaetothyriomycetidae</taxon>
        <taxon>Chaetothyriales</taxon>
        <taxon>Herpotrichiellaceae</taxon>
        <taxon>Exophiala</taxon>
    </lineage>
</organism>
<dbReference type="Pfam" id="PF05899">
    <property type="entry name" value="Cupin_3"/>
    <property type="match status" value="1"/>
</dbReference>
<dbReference type="PANTHER" id="PTHR40943:SF1">
    <property type="entry name" value="CYTOPLASMIC PROTEIN"/>
    <property type="match status" value="1"/>
</dbReference>
<comment type="caution">
    <text evidence="3">The sequence shown here is derived from an EMBL/GenBank/DDBJ whole genome shotgun (WGS) entry which is preliminary data.</text>
</comment>
<evidence type="ECO:0000313" key="4">
    <source>
        <dbReference type="Proteomes" id="UP001345691"/>
    </source>
</evidence>
<feature type="region of interest" description="Disordered" evidence="1">
    <location>
        <begin position="1"/>
        <end position="24"/>
    </location>
</feature>
<gene>
    <name evidence="3" type="ORF">LTR69_008906</name>
</gene>
<proteinExistence type="predicted"/>